<feature type="DNA-binding region" description="H-T-H motif" evidence="4">
    <location>
        <begin position="33"/>
        <end position="52"/>
    </location>
</feature>
<dbReference type="RefSeq" id="WP_310373330.1">
    <property type="nucleotide sequence ID" value="NZ_JAVDYB010000001.1"/>
</dbReference>
<dbReference type="Proteomes" id="UP001183643">
    <property type="component" value="Unassembled WGS sequence"/>
</dbReference>
<dbReference type="GO" id="GO:0003700">
    <property type="term" value="F:DNA-binding transcription factor activity"/>
    <property type="evidence" value="ECO:0007669"/>
    <property type="project" value="TreeGrafter"/>
</dbReference>
<dbReference type="AlphaFoldDB" id="A0AAE3YTC7"/>
<evidence type="ECO:0000256" key="4">
    <source>
        <dbReference type="PROSITE-ProRule" id="PRU00335"/>
    </source>
</evidence>
<comment type="caution">
    <text evidence="6">The sequence shown here is derived from an EMBL/GenBank/DDBJ whole genome shotgun (WGS) entry which is preliminary data.</text>
</comment>
<dbReference type="Pfam" id="PF00440">
    <property type="entry name" value="TetR_N"/>
    <property type="match status" value="1"/>
</dbReference>
<keyword evidence="7" id="KW-1185">Reference proteome</keyword>
<organism evidence="6 7">
    <name type="scientific">Catenuloplanes atrovinosus</name>
    <dbReference type="NCBI Taxonomy" id="137266"/>
    <lineage>
        <taxon>Bacteria</taxon>
        <taxon>Bacillati</taxon>
        <taxon>Actinomycetota</taxon>
        <taxon>Actinomycetes</taxon>
        <taxon>Micromonosporales</taxon>
        <taxon>Micromonosporaceae</taxon>
        <taxon>Catenuloplanes</taxon>
    </lineage>
</organism>
<dbReference type="Pfam" id="PF21597">
    <property type="entry name" value="TetR_C_43"/>
    <property type="match status" value="1"/>
</dbReference>
<evidence type="ECO:0000313" key="7">
    <source>
        <dbReference type="Proteomes" id="UP001183643"/>
    </source>
</evidence>
<sequence>MTEKPLRADAARNRARILAVAAEVFAAKGPAAGTEEIAARAGVAIGTVFRHFPTKDALLAAIMKDTRDRLAALATTAATLEDFFTAVVAEAAAAHTVATLLSTDVTAGPALESLTGAVAALLSHDQEHARVRRDVRLDEVMALLTATSQGALTAAWPADLQARTLAVVFAGLRP</sequence>
<dbReference type="GO" id="GO:0000976">
    <property type="term" value="F:transcription cis-regulatory region binding"/>
    <property type="evidence" value="ECO:0007669"/>
    <property type="project" value="TreeGrafter"/>
</dbReference>
<dbReference type="Gene3D" id="1.10.357.10">
    <property type="entry name" value="Tetracycline Repressor, domain 2"/>
    <property type="match status" value="1"/>
</dbReference>
<evidence type="ECO:0000256" key="3">
    <source>
        <dbReference type="ARBA" id="ARBA00023163"/>
    </source>
</evidence>
<accession>A0AAE3YTC7</accession>
<dbReference type="PANTHER" id="PTHR30055">
    <property type="entry name" value="HTH-TYPE TRANSCRIPTIONAL REGULATOR RUTR"/>
    <property type="match status" value="1"/>
</dbReference>
<dbReference type="PROSITE" id="PS50977">
    <property type="entry name" value="HTH_TETR_2"/>
    <property type="match status" value="1"/>
</dbReference>
<dbReference type="PRINTS" id="PR00455">
    <property type="entry name" value="HTHTETR"/>
</dbReference>
<keyword evidence="3" id="KW-0804">Transcription</keyword>
<dbReference type="SUPFAM" id="SSF46689">
    <property type="entry name" value="Homeodomain-like"/>
    <property type="match status" value="1"/>
</dbReference>
<evidence type="ECO:0000256" key="1">
    <source>
        <dbReference type="ARBA" id="ARBA00023015"/>
    </source>
</evidence>
<reference evidence="6" key="1">
    <citation type="submission" date="2023-07" db="EMBL/GenBank/DDBJ databases">
        <title>Sequencing the genomes of 1000 actinobacteria strains.</title>
        <authorList>
            <person name="Klenk H.-P."/>
        </authorList>
    </citation>
    <scope>NUCLEOTIDE SEQUENCE</scope>
    <source>
        <strain evidence="6">DSM 44707</strain>
    </source>
</reference>
<feature type="domain" description="HTH tetR-type" evidence="5">
    <location>
        <begin position="11"/>
        <end position="70"/>
    </location>
</feature>
<evidence type="ECO:0000256" key="2">
    <source>
        <dbReference type="ARBA" id="ARBA00023125"/>
    </source>
</evidence>
<proteinExistence type="predicted"/>
<protein>
    <submittedName>
        <fullName evidence="6">AcrR family transcriptional regulator</fullName>
    </submittedName>
</protein>
<gene>
    <name evidence="6" type="ORF">J2S41_006277</name>
</gene>
<dbReference type="PANTHER" id="PTHR30055:SF234">
    <property type="entry name" value="HTH-TYPE TRANSCRIPTIONAL REGULATOR BETI"/>
    <property type="match status" value="1"/>
</dbReference>
<evidence type="ECO:0000259" key="5">
    <source>
        <dbReference type="PROSITE" id="PS50977"/>
    </source>
</evidence>
<evidence type="ECO:0000313" key="6">
    <source>
        <dbReference type="EMBL" id="MDR7279499.1"/>
    </source>
</evidence>
<dbReference type="InterPro" id="IPR049445">
    <property type="entry name" value="TetR_SbtR-like_C"/>
</dbReference>
<dbReference type="InterPro" id="IPR050109">
    <property type="entry name" value="HTH-type_TetR-like_transc_reg"/>
</dbReference>
<name>A0AAE3YTC7_9ACTN</name>
<dbReference type="InterPro" id="IPR036271">
    <property type="entry name" value="Tet_transcr_reg_TetR-rel_C_sf"/>
</dbReference>
<keyword evidence="2 4" id="KW-0238">DNA-binding</keyword>
<dbReference type="InterPro" id="IPR001647">
    <property type="entry name" value="HTH_TetR"/>
</dbReference>
<keyword evidence="1" id="KW-0805">Transcription regulation</keyword>
<dbReference type="InterPro" id="IPR009057">
    <property type="entry name" value="Homeodomain-like_sf"/>
</dbReference>
<dbReference type="EMBL" id="JAVDYB010000001">
    <property type="protein sequence ID" value="MDR7279499.1"/>
    <property type="molecule type" value="Genomic_DNA"/>
</dbReference>
<dbReference type="SUPFAM" id="SSF48498">
    <property type="entry name" value="Tetracyclin repressor-like, C-terminal domain"/>
    <property type="match status" value="1"/>
</dbReference>